<dbReference type="GO" id="GO:0010468">
    <property type="term" value="P:regulation of gene expression"/>
    <property type="evidence" value="ECO:0007669"/>
    <property type="project" value="InterPro"/>
</dbReference>
<dbReference type="GO" id="GO:1990414">
    <property type="term" value="P:replication-born double-strand break repair via sister chromatid exchange"/>
    <property type="evidence" value="ECO:0007669"/>
    <property type="project" value="TreeGrafter"/>
</dbReference>
<dbReference type="GO" id="GO:0140588">
    <property type="term" value="P:chromatin looping"/>
    <property type="evidence" value="ECO:0007669"/>
    <property type="project" value="InterPro"/>
</dbReference>
<evidence type="ECO:0000256" key="7">
    <source>
        <dbReference type="SAM" id="MobiDB-lite"/>
    </source>
</evidence>
<keyword evidence="4 6" id="KW-0539">Nucleus</keyword>
<organism evidence="9 10">
    <name type="scientific">Lingula anatina</name>
    <name type="common">Brachiopod</name>
    <name type="synonym">Lingula unguis</name>
    <dbReference type="NCBI Taxonomy" id="7574"/>
    <lineage>
        <taxon>Eukaryota</taxon>
        <taxon>Metazoa</taxon>
        <taxon>Spiralia</taxon>
        <taxon>Lophotrochozoa</taxon>
        <taxon>Brachiopoda</taxon>
        <taxon>Linguliformea</taxon>
        <taxon>Lingulata</taxon>
        <taxon>Lingulida</taxon>
        <taxon>Linguloidea</taxon>
        <taxon>Lingulidae</taxon>
        <taxon>Lingula</taxon>
    </lineage>
</organism>
<dbReference type="InterPro" id="IPR016024">
    <property type="entry name" value="ARM-type_fold"/>
</dbReference>
<dbReference type="GO" id="GO:0071169">
    <property type="term" value="P:establishment of protein localization to chromatin"/>
    <property type="evidence" value="ECO:0007669"/>
    <property type="project" value="TreeGrafter"/>
</dbReference>
<comment type="subcellular location">
    <subcellularLocation>
        <location evidence="1 6">Nucleus</location>
    </subcellularLocation>
</comment>
<dbReference type="InterPro" id="IPR011989">
    <property type="entry name" value="ARM-like"/>
</dbReference>
<dbReference type="OrthoDB" id="418242at2759"/>
<feature type="region of interest" description="Disordered" evidence="7">
    <location>
        <begin position="1936"/>
        <end position="2087"/>
    </location>
</feature>
<feature type="region of interest" description="Disordered" evidence="7">
    <location>
        <begin position="355"/>
        <end position="487"/>
    </location>
</feature>
<dbReference type="PANTHER" id="PTHR21704">
    <property type="entry name" value="NIPPED-B-LIKE PROTEIN DELANGIN SCC2-RELATED"/>
    <property type="match status" value="1"/>
</dbReference>
<name>A0A1S3JAG3_LINAN</name>
<dbReference type="Pfam" id="PF12765">
    <property type="entry name" value="Cohesin_HEAT"/>
    <property type="match status" value="1"/>
</dbReference>
<dbReference type="SUPFAM" id="SSF48371">
    <property type="entry name" value="ARM repeat"/>
    <property type="match status" value="1"/>
</dbReference>
<feature type="compositionally biased region" description="Basic residues" evidence="7">
    <location>
        <begin position="2026"/>
        <end position="2057"/>
    </location>
</feature>
<dbReference type="PANTHER" id="PTHR21704:SF18">
    <property type="entry name" value="NIPPED-B-LIKE PROTEIN"/>
    <property type="match status" value="1"/>
</dbReference>
<protein>
    <recommendedName>
        <fullName evidence="6">Nipped-B protein</fullName>
    </recommendedName>
</protein>
<evidence type="ECO:0000313" key="9">
    <source>
        <dbReference type="Proteomes" id="UP000085678"/>
    </source>
</evidence>
<feature type="compositionally biased region" description="Gly residues" evidence="7">
    <location>
        <begin position="1964"/>
        <end position="1982"/>
    </location>
</feature>
<feature type="compositionally biased region" description="Acidic residues" evidence="7">
    <location>
        <begin position="2060"/>
        <end position="2087"/>
    </location>
</feature>
<comment type="similarity">
    <text evidence="2 6">Belongs to the SCC2/Nipped-B family.</text>
</comment>
<dbReference type="CDD" id="cd23958">
    <property type="entry name" value="SCC2"/>
    <property type="match status" value="1"/>
</dbReference>
<evidence type="ECO:0000256" key="6">
    <source>
        <dbReference type="RuleBase" id="RU364107"/>
    </source>
</evidence>
<dbReference type="InterPro" id="IPR033031">
    <property type="entry name" value="Scc2/Nipped-B"/>
</dbReference>
<keyword evidence="5 6" id="KW-0131">Cell cycle</keyword>
<gene>
    <name evidence="10" type="primary">LOC106171530</name>
</gene>
<dbReference type="Gene3D" id="1.25.10.10">
    <property type="entry name" value="Leucine-rich Repeat Variant"/>
    <property type="match status" value="2"/>
</dbReference>
<feature type="region of interest" description="Disordered" evidence="7">
    <location>
        <begin position="1869"/>
        <end position="1893"/>
    </location>
</feature>
<proteinExistence type="inferred from homology"/>
<feature type="compositionally biased region" description="Polar residues" evidence="7">
    <location>
        <begin position="259"/>
        <end position="277"/>
    </location>
</feature>
<keyword evidence="3 6" id="KW-0677">Repeat</keyword>
<dbReference type="GO" id="GO:0034087">
    <property type="term" value="P:establishment of mitotic sister chromatid cohesion"/>
    <property type="evidence" value="ECO:0007669"/>
    <property type="project" value="TreeGrafter"/>
</dbReference>
<evidence type="ECO:0000256" key="1">
    <source>
        <dbReference type="ARBA" id="ARBA00004123"/>
    </source>
</evidence>
<feature type="compositionally biased region" description="Acidic residues" evidence="7">
    <location>
        <begin position="1023"/>
        <end position="1033"/>
    </location>
</feature>
<feature type="compositionally biased region" description="Basic residues" evidence="7">
    <location>
        <begin position="462"/>
        <end position="472"/>
    </location>
</feature>
<dbReference type="RefSeq" id="XP_013407395.1">
    <property type="nucleotide sequence ID" value="XM_013551941.1"/>
</dbReference>
<evidence type="ECO:0000256" key="3">
    <source>
        <dbReference type="ARBA" id="ARBA00022737"/>
    </source>
</evidence>
<feature type="region of interest" description="Disordered" evidence="7">
    <location>
        <begin position="194"/>
        <end position="337"/>
    </location>
</feature>
<reference evidence="10" key="1">
    <citation type="submission" date="2025-08" db="UniProtKB">
        <authorList>
            <consortium name="RefSeq"/>
        </authorList>
    </citation>
    <scope>IDENTIFICATION</scope>
    <source>
        <tissue evidence="10">Gonads</tissue>
    </source>
</reference>
<accession>A0A1S3JAG3</accession>
<dbReference type="GO" id="GO:0090694">
    <property type="term" value="C:Scc2-Scc4 cohesin loading complex"/>
    <property type="evidence" value="ECO:0007669"/>
    <property type="project" value="TreeGrafter"/>
</dbReference>
<feature type="domain" description="Sister chromatid cohesion C-terminal" evidence="8">
    <location>
        <begin position="1603"/>
        <end position="1783"/>
    </location>
</feature>
<evidence type="ECO:0000256" key="2">
    <source>
        <dbReference type="ARBA" id="ARBA00009252"/>
    </source>
</evidence>
<evidence type="ECO:0000256" key="4">
    <source>
        <dbReference type="ARBA" id="ARBA00023242"/>
    </source>
</evidence>
<evidence type="ECO:0000259" key="8">
    <source>
        <dbReference type="Pfam" id="PF12830"/>
    </source>
</evidence>
<dbReference type="GO" id="GO:0061775">
    <property type="term" value="F:cohesin loader activity"/>
    <property type="evidence" value="ECO:0007669"/>
    <property type="project" value="InterPro"/>
</dbReference>
<evidence type="ECO:0000313" key="10">
    <source>
        <dbReference type="RefSeq" id="XP_013407395.1"/>
    </source>
</evidence>
<dbReference type="Proteomes" id="UP000085678">
    <property type="component" value="Unplaced"/>
</dbReference>
<dbReference type="InterPro" id="IPR026003">
    <property type="entry name" value="Cohesin_HEAT"/>
</dbReference>
<sequence>MIMMNGEIPQIPITTLAGIASLTDLLPELPLPTPMPQTVHNKSLLYHPRIAEEARRLLASRDENLVPQLIHALSHTNVEHIELKDNSVGDAIEGEIPELLKAVLAQNPAVFKSGRPQESVYPRQPMAPTQLPQQMQGSPYQPGNNMSPYHPGSPARFTPYAPQQQAQGNLFAGSPYGQQGSNKFQSQFAAFAAGQPQMGQGPGSGAVNGGDMMNSMSPGFHQQQQPYMSPAHNRIQAGNSAAGSPGHAISHPVDRDKGQPTSSLSTMDKQKESTPANSKSKQRRRSSASKSSEPVVVLEPLSSEDVNQFQSPPRKAGVSKKSTSSKKTSKLPSGDMAQAIKSMTPTLKLTRIDADGKKEKGKSGTTYVNPSGELQMKFSKDSMSKGTKRRRSIEVIDADEPEENFGGFSMTLSERIKRRRRTGSHAGSTSPVAAAAAAPPKYTEEDSSEESRPPTPVELPKSSKKKKDKKQRRLQEQSDLMSPEELMETGTFKRFNNAVDGALEAAEDADMSSLSRVDFDDESVEIPPEILLSKSALNELCSESAKLKAMGVMNQVPYEKLVKLLTVLAWNIRDGAKILPNMAQDNEGDDEEQLWRELTMERVMRSVDASLTSLYVMTSPDMPKQVYLEDVIDRILILTKFQLLNTIYPEYDPVYRVDPKNKEGFQQHVKMKRARSHGAKHKTTIALYNKITEIVGALAELINIQELTDTLILQVSSLGCGPFFVENVSELQLNSMKVVTTVYSGYEKHRALIIEDIFASIARLPSSKKNLRSYRLNADQSIQMLTALVLQLIQSVIALPKPKEDESRAPTPSDDKNQKTKLKKLTDDEVIIITNYENAMRSAHNFLAVFLRKCSTKGEEDYRPLFENFVQDLLATVNKPEWGAAELLLSLLGTLLVKQFSNKSVEMSIRVASLDYLGIVASTLRRDAINSQMNQETIDEIIDRINNISDDDSSNGRKSPLVEAGDQIQTLQKALLDYLAANRHSDPAVLFSRNFLIAQWIRDATTEAEKIVQAGHQKKTNEDDTDDSDDEPETSLADEVQKTSEALQMAERRKQFLFSQITPDSSSFSRSVSSKLDYDSACLVARYLASTRPFSQSFDVYLTQILKVLCETAVAVRTKAMKCLTAVVEADPGILARPDMQRGVHGRFLDQSTSVREAAVELVGKFILIRPELTTQYYEMLSDRILDTGISVRKRVIKIFRDICTEQPDFSKIPEMCVKMIRRINDEEGIKKLVNEVFQNMWFTVVRDRDTHKLLTKVLNITDVVAACKDSGYEWFETLLGNLLKKEADHAFGPVEKSCRQIIDCLVENVLKLEAKAVELTEGKVTSSQRLVACLSTLYLFCKIKPDMVVQHAETLQPYLDIKCSTQGDYMVLHYIARVLELVVPLMEHPSEGFLAQLEEDMMKLVLKHGMMVVQSCVSCLGSVINLVSHNYKLVRDCFQKFFGVLCKIMTEHKNNPKNPALDNSKPTLLRALFTVGLLCRHFDFDAKEMGETKACVKDRVFDVLMYFISHEDEDVKHKALTGVGYMCIRYYDFMLGTTLKQVYHGLLTYRDAPVKLKNQVLRNLQHYLTEEEDKMQKADAEWRKVAKKEDLKEMGLAESGMASTIMQLYLKQCLESFFHPQFQVRITALTVISLILKQGLVHPVQCMPYLISMSTDCEANIRLKADQQMQEIDKKYPGFVHMKALAGIKMSYRLQQLLQADLYEPIRGIRDEDNPTALCAFLYTLIRGNRSHRRALLTNLLNMFDDSAKTSLNEMVYIADNLAFLPYQYQDEPLFIMHQTDIIVSVSGSNLVQAFMEGLTQKKEGESEALSRYEEDDEEEDEFERLLGRFPEDTSALQDIRLQWQGCILLMQLKQHLKEHFGFKEQKISQYSPSDPAKMNERPLNRKGQNRFNPKLALDLLKRDQLSPQDLNDEAKRQLLSDFLEFKQLMLSVDPAEDDSDQSTGHVTPQPKSPAVSRPPAAGGDGQPGEDGAENGGGDAGSSGAVDEDDDVAAENGDKALRPEMLVKPLKITLTPLGFTTSLSKHQKSSEKKHKSHKSKFEKKKKHKKKKRKRRISTTDEEDESDFEEEEEEDEEDESEDPDFNI</sequence>
<keyword evidence="9" id="KW-1185">Reference proteome</keyword>
<dbReference type="GeneID" id="106171530"/>
<feature type="compositionally biased region" description="Polar residues" evidence="7">
    <location>
        <begin position="214"/>
        <end position="227"/>
    </location>
</feature>
<dbReference type="Pfam" id="PF12830">
    <property type="entry name" value="Nipped-B_C"/>
    <property type="match status" value="1"/>
</dbReference>
<dbReference type="InterPro" id="IPR024986">
    <property type="entry name" value="Nipped-B_C"/>
</dbReference>
<dbReference type="GO" id="GO:0003682">
    <property type="term" value="F:chromatin binding"/>
    <property type="evidence" value="ECO:0007669"/>
    <property type="project" value="TreeGrafter"/>
</dbReference>
<feature type="region of interest" description="Disordered" evidence="7">
    <location>
        <begin position="1012"/>
        <end position="1041"/>
    </location>
</feature>
<evidence type="ECO:0000256" key="5">
    <source>
        <dbReference type="ARBA" id="ARBA00023306"/>
    </source>
</evidence>